<keyword evidence="3" id="KW-1185">Reference proteome</keyword>
<accession>A0A5B9QX68</accession>
<sequence length="174" mass="19302">MKSLRLQPTFTVDVPSDAEQTIAALRTAIADDELSEHAMAAGTCFEFFIAPTQQRFWSPHLSIQISPRDPGSQLFGRFSPRPEIWTMVMAIYGVVLIFMFAAAIYGYVQWMLGTAPWALTVLPIGVIVIGSLHAASLVGQNLSSDQMHLLRSRLDRAIELAFPERPLAEDAVRE</sequence>
<evidence type="ECO:0000313" key="2">
    <source>
        <dbReference type="EMBL" id="QEG43627.1"/>
    </source>
</evidence>
<dbReference type="RefSeq" id="WP_068138069.1">
    <property type="nucleotide sequence ID" value="NZ_CP042914.1"/>
</dbReference>
<keyword evidence="1" id="KW-1133">Transmembrane helix</keyword>
<keyword evidence="1" id="KW-0812">Transmembrane</keyword>
<evidence type="ECO:0000256" key="1">
    <source>
        <dbReference type="SAM" id="Phobius"/>
    </source>
</evidence>
<dbReference type="AlphaFoldDB" id="A0A5B9QX68"/>
<keyword evidence="1" id="KW-0472">Membrane</keyword>
<organism evidence="2 3">
    <name type="scientific">Roseimaritima ulvae</name>
    <dbReference type="NCBI Taxonomy" id="980254"/>
    <lineage>
        <taxon>Bacteria</taxon>
        <taxon>Pseudomonadati</taxon>
        <taxon>Planctomycetota</taxon>
        <taxon>Planctomycetia</taxon>
        <taxon>Pirellulales</taxon>
        <taxon>Pirellulaceae</taxon>
        <taxon>Roseimaritima</taxon>
    </lineage>
</organism>
<evidence type="ECO:0000313" key="3">
    <source>
        <dbReference type="Proteomes" id="UP000325286"/>
    </source>
</evidence>
<feature type="transmembrane region" description="Helical" evidence="1">
    <location>
        <begin position="84"/>
        <end position="108"/>
    </location>
</feature>
<name>A0A5B9QX68_9BACT</name>
<dbReference type="EMBL" id="CP042914">
    <property type="protein sequence ID" value="QEG43627.1"/>
    <property type="molecule type" value="Genomic_DNA"/>
</dbReference>
<proteinExistence type="predicted"/>
<dbReference type="KEGG" id="rul:UC8_56780"/>
<reference evidence="2 3" key="1">
    <citation type="submission" date="2019-08" db="EMBL/GenBank/DDBJ databases">
        <title>Deep-cultivation of Planctomycetes and their phenomic and genomic characterization uncovers novel biology.</title>
        <authorList>
            <person name="Wiegand S."/>
            <person name="Jogler M."/>
            <person name="Boedeker C."/>
            <person name="Pinto D."/>
            <person name="Vollmers J."/>
            <person name="Rivas-Marin E."/>
            <person name="Kohn T."/>
            <person name="Peeters S.H."/>
            <person name="Heuer A."/>
            <person name="Rast P."/>
            <person name="Oberbeckmann S."/>
            <person name="Bunk B."/>
            <person name="Jeske O."/>
            <person name="Meyerdierks A."/>
            <person name="Storesund J.E."/>
            <person name="Kallscheuer N."/>
            <person name="Luecker S."/>
            <person name="Lage O.M."/>
            <person name="Pohl T."/>
            <person name="Merkel B.J."/>
            <person name="Hornburger P."/>
            <person name="Mueller R.-W."/>
            <person name="Bruemmer F."/>
            <person name="Labrenz M."/>
            <person name="Spormann A.M."/>
            <person name="Op den Camp H."/>
            <person name="Overmann J."/>
            <person name="Amann R."/>
            <person name="Jetten M.S.M."/>
            <person name="Mascher T."/>
            <person name="Medema M.H."/>
            <person name="Devos D.P."/>
            <person name="Kaster A.-K."/>
            <person name="Ovreas L."/>
            <person name="Rohde M."/>
            <person name="Galperin M.Y."/>
            <person name="Jogler C."/>
        </authorList>
    </citation>
    <scope>NUCLEOTIDE SEQUENCE [LARGE SCALE GENOMIC DNA]</scope>
    <source>
        <strain evidence="2 3">UC8</strain>
    </source>
</reference>
<protein>
    <submittedName>
        <fullName evidence="2">Uncharacterized protein</fullName>
    </submittedName>
</protein>
<gene>
    <name evidence="2" type="ORF">UC8_56780</name>
</gene>
<dbReference type="Proteomes" id="UP000325286">
    <property type="component" value="Chromosome"/>
</dbReference>
<feature type="transmembrane region" description="Helical" evidence="1">
    <location>
        <begin position="114"/>
        <end position="138"/>
    </location>
</feature>